<dbReference type="EMBL" id="CP031356">
    <property type="protein sequence ID" value="AXK45967.1"/>
    <property type="molecule type" value="Genomic_DNA"/>
</dbReference>
<reference evidence="3 5" key="2">
    <citation type="submission" date="2018-08" db="EMBL/GenBank/DDBJ databases">
        <title>Brachybacterium saurashtrense DSM 23186.</title>
        <authorList>
            <person name="Li Y."/>
        </authorList>
    </citation>
    <scope>NUCLEOTIDE SEQUENCE [LARGE SCALE GENOMIC DNA]</scope>
    <source>
        <strain evidence="3 5">DSM 23186</strain>
    </source>
</reference>
<dbReference type="Proteomes" id="UP000282185">
    <property type="component" value="Unassembled WGS sequence"/>
</dbReference>
<dbReference type="Proteomes" id="UP000254236">
    <property type="component" value="Chromosome"/>
</dbReference>
<reference evidence="2 4" key="1">
    <citation type="submission" date="2018-07" db="EMBL/GenBank/DDBJ databases">
        <title>Brachybacterium saurashtrense DSM 23186 genome sequence.</title>
        <authorList>
            <person name="Guo L."/>
        </authorList>
    </citation>
    <scope>NUCLEOTIDE SEQUENCE [LARGE SCALE GENOMIC DNA]</scope>
    <source>
        <strain evidence="2 4">DSM 23186</strain>
    </source>
</reference>
<name>A0A345YPW5_9MICO</name>
<sequence length="102" mass="11739">MTTVPDPDRPDPTEPDLPVEQRLERLLLEAEESLRALHEELAAQRTHLRQHQEIERLPEHLARTSSKWAGIRVFLDELVADFRRLRGAEPGEDAAGRRDEDA</sequence>
<dbReference type="AlphaFoldDB" id="A0A345YPW5"/>
<accession>A0A345YPW5</accession>
<gene>
    <name evidence="2" type="ORF">DWV08_10355</name>
    <name evidence="3" type="ORF">DXU92_02105</name>
</gene>
<dbReference type="EMBL" id="QSWH01000002">
    <property type="protein sequence ID" value="RRR23706.1"/>
    <property type="molecule type" value="Genomic_DNA"/>
</dbReference>
<evidence type="ECO:0000313" key="4">
    <source>
        <dbReference type="Proteomes" id="UP000254236"/>
    </source>
</evidence>
<dbReference type="KEGG" id="bsau:DWV08_10355"/>
<proteinExistence type="predicted"/>
<evidence type="ECO:0008006" key="6">
    <source>
        <dbReference type="Google" id="ProtNLM"/>
    </source>
</evidence>
<organism evidence="3 5">
    <name type="scientific">Brachybacterium saurashtrense</name>
    <dbReference type="NCBI Taxonomy" id="556288"/>
    <lineage>
        <taxon>Bacteria</taxon>
        <taxon>Bacillati</taxon>
        <taxon>Actinomycetota</taxon>
        <taxon>Actinomycetes</taxon>
        <taxon>Micrococcales</taxon>
        <taxon>Dermabacteraceae</taxon>
        <taxon>Brachybacterium</taxon>
    </lineage>
</organism>
<evidence type="ECO:0000313" key="5">
    <source>
        <dbReference type="Proteomes" id="UP000282185"/>
    </source>
</evidence>
<keyword evidence="4" id="KW-1185">Reference proteome</keyword>
<evidence type="ECO:0000313" key="2">
    <source>
        <dbReference type="EMBL" id="AXK45967.1"/>
    </source>
</evidence>
<protein>
    <recommendedName>
        <fullName evidence="6">DUF2203 family protein</fullName>
    </recommendedName>
</protein>
<feature type="coiled-coil region" evidence="1">
    <location>
        <begin position="20"/>
        <end position="47"/>
    </location>
</feature>
<dbReference type="RefSeq" id="WP_115413706.1">
    <property type="nucleotide sequence ID" value="NZ_CP031356.1"/>
</dbReference>
<evidence type="ECO:0000256" key="1">
    <source>
        <dbReference type="SAM" id="Coils"/>
    </source>
</evidence>
<keyword evidence="1" id="KW-0175">Coiled coil</keyword>
<evidence type="ECO:0000313" key="3">
    <source>
        <dbReference type="EMBL" id="RRR23706.1"/>
    </source>
</evidence>